<evidence type="ECO:0000313" key="2">
    <source>
        <dbReference type="Proteomes" id="UP000013827"/>
    </source>
</evidence>
<accession>A0A0D3INV7</accession>
<dbReference type="PaxDb" id="2903-EOD12942"/>
<keyword evidence="2" id="KW-1185">Reference proteome</keyword>
<reference evidence="1" key="2">
    <citation type="submission" date="2024-10" db="UniProtKB">
        <authorList>
            <consortium name="EnsemblProtists"/>
        </authorList>
    </citation>
    <scope>IDENTIFICATION</scope>
</reference>
<protein>
    <submittedName>
        <fullName evidence="1">Uncharacterized protein</fullName>
    </submittedName>
</protein>
<dbReference type="KEGG" id="ehx:EMIHUDRAFT_213202"/>
<name>A0A0D3INV7_EMIH1</name>
<proteinExistence type="predicted"/>
<dbReference type="AlphaFoldDB" id="A0A0D3INV7"/>
<organism evidence="1 2">
    <name type="scientific">Emiliania huxleyi (strain CCMP1516)</name>
    <dbReference type="NCBI Taxonomy" id="280463"/>
    <lineage>
        <taxon>Eukaryota</taxon>
        <taxon>Haptista</taxon>
        <taxon>Haptophyta</taxon>
        <taxon>Prymnesiophyceae</taxon>
        <taxon>Isochrysidales</taxon>
        <taxon>Noelaerhabdaceae</taxon>
        <taxon>Emiliania</taxon>
    </lineage>
</organism>
<reference evidence="2" key="1">
    <citation type="journal article" date="2013" name="Nature">
        <title>Pan genome of the phytoplankton Emiliania underpins its global distribution.</title>
        <authorList>
            <person name="Read B.A."/>
            <person name="Kegel J."/>
            <person name="Klute M.J."/>
            <person name="Kuo A."/>
            <person name="Lefebvre S.C."/>
            <person name="Maumus F."/>
            <person name="Mayer C."/>
            <person name="Miller J."/>
            <person name="Monier A."/>
            <person name="Salamov A."/>
            <person name="Young J."/>
            <person name="Aguilar M."/>
            <person name="Claverie J.M."/>
            <person name="Frickenhaus S."/>
            <person name="Gonzalez K."/>
            <person name="Herman E.K."/>
            <person name="Lin Y.C."/>
            <person name="Napier J."/>
            <person name="Ogata H."/>
            <person name="Sarno A.F."/>
            <person name="Shmutz J."/>
            <person name="Schroeder D."/>
            <person name="de Vargas C."/>
            <person name="Verret F."/>
            <person name="von Dassow P."/>
            <person name="Valentin K."/>
            <person name="Van de Peer Y."/>
            <person name="Wheeler G."/>
            <person name="Dacks J.B."/>
            <person name="Delwiche C.F."/>
            <person name="Dyhrman S.T."/>
            <person name="Glockner G."/>
            <person name="John U."/>
            <person name="Richards T."/>
            <person name="Worden A.Z."/>
            <person name="Zhang X."/>
            <person name="Grigoriev I.V."/>
            <person name="Allen A.E."/>
            <person name="Bidle K."/>
            <person name="Borodovsky M."/>
            <person name="Bowler C."/>
            <person name="Brownlee C."/>
            <person name="Cock J.M."/>
            <person name="Elias M."/>
            <person name="Gladyshev V.N."/>
            <person name="Groth M."/>
            <person name="Guda C."/>
            <person name="Hadaegh A."/>
            <person name="Iglesias-Rodriguez M.D."/>
            <person name="Jenkins J."/>
            <person name="Jones B.M."/>
            <person name="Lawson T."/>
            <person name="Leese F."/>
            <person name="Lindquist E."/>
            <person name="Lobanov A."/>
            <person name="Lomsadze A."/>
            <person name="Malik S.B."/>
            <person name="Marsh M.E."/>
            <person name="Mackinder L."/>
            <person name="Mock T."/>
            <person name="Mueller-Roeber B."/>
            <person name="Pagarete A."/>
            <person name="Parker M."/>
            <person name="Probert I."/>
            <person name="Quesneville H."/>
            <person name="Raines C."/>
            <person name="Rensing S.A."/>
            <person name="Riano-Pachon D.M."/>
            <person name="Richier S."/>
            <person name="Rokitta S."/>
            <person name="Shiraiwa Y."/>
            <person name="Soanes D.M."/>
            <person name="van der Giezen M."/>
            <person name="Wahlund T.M."/>
            <person name="Williams B."/>
            <person name="Wilson W."/>
            <person name="Wolfe G."/>
            <person name="Wurch L.L."/>
        </authorList>
    </citation>
    <scope>NUCLEOTIDE SEQUENCE</scope>
</reference>
<evidence type="ECO:0000313" key="1">
    <source>
        <dbReference type="EnsemblProtists" id="EOD12942"/>
    </source>
</evidence>
<dbReference type="GeneID" id="17259093"/>
<dbReference type="RefSeq" id="XP_005765371.1">
    <property type="nucleotide sequence ID" value="XM_005765314.1"/>
</dbReference>
<sequence>MHEGVRKYPTVVRGALKVNGVGVGFDAEARAEIIMAQVKAQEDKLKVLERLTPLLGRQAAELYGRFACKPSTTFNHQARGNEPSISRDALVPGYRLITSMPMVWSVVLCVEVR</sequence>
<dbReference type="HOGENOM" id="CLU_2138214_0_0_1"/>
<dbReference type="EnsemblProtists" id="EOD12942">
    <property type="protein sequence ID" value="EOD12942"/>
    <property type="gene ID" value="EMIHUDRAFT_213202"/>
</dbReference>
<dbReference type="Proteomes" id="UP000013827">
    <property type="component" value="Unassembled WGS sequence"/>
</dbReference>